<keyword evidence="2" id="KW-1185">Reference proteome</keyword>
<dbReference type="EMBL" id="CAVLEF010000040">
    <property type="protein sequence ID" value="CAK1549589.1"/>
    <property type="molecule type" value="Genomic_DNA"/>
</dbReference>
<sequence length="66" mass="7488">MRRQEFTELGKSSNLQNAQNDAFMNCVLIVGEYAYLERPTRQIIALTGFGRLSCKSQCGDEVRTDL</sequence>
<dbReference type="Proteomes" id="UP001497472">
    <property type="component" value="Unassembled WGS sequence"/>
</dbReference>
<gene>
    <name evidence="1" type="ORF">LNINA_LOCUS8873</name>
</gene>
<organism evidence="1 2">
    <name type="scientific">Leptosia nina</name>
    <dbReference type="NCBI Taxonomy" id="320188"/>
    <lineage>
        <taxon>Eukaryota</taxon>
        <taxon>Metazoa</taxon>
        <taxon>Ecdysozoa</taxon>
        <taxon>Arthropoda</taxon>
        <taxon>Hexapoda</taxon>
        <taxon>Insecta</taxon>
        <taxon>Pterygota</taxon>
        <taxon>Neoptera</taxon>
        <taxon>Endopterygota</taxon>
        <taxon>Lepidoptera</taxon>
        <taxon>Glossata</taxon>
        <taxon>Ditrysia</taxon>
        <taxon>Papilionoidea</taxon>
        <taxon>Pieridae</taxon>
        <taxon>Pierinae</taxon>
        <taxon>Leptosia</taxon>
    </lineage>
</organism>
<evidence type="ECO:0000313" key="2">
    <source>
        <dbReference type="Proteomes" id="UP001497472"/>
    </source>
</evidence>
<comment type="caution">
    <text evidence="1">The sequence shown here is derived from an EMBL/GenBank/DDBJ whole genome shotgun (WGS) entry which is preliminary data.</text>
</comment>
<evidence type="ECO:0000313" key="1">
    <source>
        <dbReference type="EMBL" id="CAK1549589.1"/>
    </source>
</evidence>
<reference evidence="1 2" key="1">
    <citation type="submission" date="2023-11" db="EMBL/GenBank/DDBJ databases">
        <authorList>
            <person name="Okamura Y."/>
        </authorList>
    </citation>
    <scope>NUCLEOTIDE SEQUENCE [LARGE SCALE GENOMIC DNA]</scope>
</reference>
<dbReference type="AlphaFoldDB" id="A0AAV1JLZ8"/>
<name>A0AAV1JLZ8_9NEOP</name>
<protein>
    <submittedName>
        <fullName evidence="1">Uncharacterized protein</fullName>
    </submittedName>
</protein>
<accession>A0AAV1JLZ8</accession>
<proteinExistence type="predicted"/>